<reference evidence="2" key="1">
    <citation type="journal article" date="2021" name="Nat. Commun.">
        <title>Genetic determinants of endophytism in the Arabidopsis root mycobiome.</title>
        <authorList>
            <person name="Mesny F."/>
            <person name="Miyauchi S."/>
            <person name="Thiergart T."/>
            <person name="Pickel B."/>
            <person name="Atanasova L."/>
            <person name="Karlsson M."/>
            <person name="Huettel B."/>
            <person name="Barry K.W."/>
            <person name="Haridas S."/>
            <person name="Chen C."/>
            <person name="Bauer D."/>
            <person name="Andreopoulos W."/>
            <person name="Pangilinan J."/>
            <person name="LaButti K."/>
            <person name="Riley R."/>
            <person name="Lipzen A."/>
            <person name="Clum A."/>
            <person name="Drula E."/>
            <person name="Henrissat B."/>
            <person name="Kohler A."/>
            <person name="Grigoriev I.V."/>
            <person name="Martin F.M."/>
            <person name="Hacquard S."/>
        </authorList>
    </citation>
    <scope>NUCLEOTIDE SEQUENCE</scope>
    <source>
        <strain evidence="2">FSSC 5 MPI-SDFR-AT-0091</strain>
    </source>
</reference>
<feature type="compositionally biased region" description="Basic and acidic residues" evidence="1">
    <location>
        <begin position="141"/>
        <end position="158"/>
    </location>
</feature>
<dbReference type="EMBL" id="JAGTJS010000001">
    <property type="protein sequence ID" value="KAH7275405.1"/>
    <property type="molecule type" value="Genomic_DNA"/>
</dbReference>
<protein>
    <submittedName>
        <fullName evidence="2">Uncharacterized protein</fullName>
    </submittedName>
</protein>
<sequence length="199" mass="22210">MRRIKAGPCPLTEFPLSCLALPVCIMPPRRVLASCCLFACFRSLLIYIRKIRTCQYLLPVSFFPNPPSPCPDDSDGSNPLRYGRDRYSMYLNYIHPWSCPIPQKKPGLPDPFDSLPLPSPRLHPATYASPGAEWLPLGTKEARRGSRVTGREKKDTCCKKRPSQGGALRDARLGNSRGPVVSRKRRGALAPSDFARLKT</sequence>
<comment type="caution">
    <text evidence="2">The sequence shown here is derived from an EMBL/GenBank/DDBJ whole genome shotgun (WGS) entry which is preliminary data.</text>
</comment>
<gene>
    <name evidence="2" type="ORF">B0J15DRAFT_14768</name>
</gene>
<dbReference type="AlphaFoldDB" id="A0A9P9L7N4"/>
<proteinExistence type="predicted"/>
<feature type="region of interest" description="Disordered" evidence="1">
    <location>
        <begin position="141"/>
        <end position="199"/>
    </location>
</feature>
<name>A0A9P9L7N4_FUSSL</name>
<organism evidence="2 3">
    <name type="scientific">Fusarium solani</name>
    <name type="common">Filamentous fungus</name>
    <dbReference type="NCBI Taxonomy" id="169388"/>
    <lineage>
        <taxon>Eukaryota</taxon>
        <taxon>Fungi</taxon>
        <taxon>Dikarya</taxon>
        <taxon>Ascomycota</taxon>
        <taxon>Pezizomycotina</taxon>
        <taxon>Sordariomycetes</taxon>
        <taxon>Hypocreomycetidae</taxon>
        <taxon>Hypocreales</taxon>
        <taxon>Nectriaceae</taxon>
        <taxon>Fusarium</taxon>
        <taxon>Fusarium solani species complex</taxon>
    </lineage>
</organism>
<evidence type="ECO:0000313" key="3">
    <source>
        <dbReference type="Proteomes" id="UP000736672"/>
    </source>
</evidence>
<evidence type="ECO:0000313" key="2">
    <source>
        <dbReference type="EMBL" id="KAH7275405.1"/>
    </source>
</evidence>
<accession>A0A9P9L7N4</accession>
<keyword evidence="3" id="KW-1185">Reference proteome</keyword>
<dbReference type="Proteomes" id="UP000736672">
    <property type="component" value="Unassembled WGS sequence"/>
</dbReference>
<evidence type="ECO:0000256" key="1">
    <source>
        <dbReference type="SAM" id="MobiDB-lite"/>
    </source>
</evidence>